<dbReference type="InterPro" id="IPR039536">
    <property type="entry name" value="TetR_C_Proteobacteria"/>
</dbReference>
<dbReference type="InterPro" id="IPR009057">
    <property type="entry name" value="Homeodomain-like_sf"/>
</dbReference>
<dbReference type="AlphaFoldDB" id="A0A1C9I7C4"/>
<dbReference type="GO" id="GO:0003700">
    <property type="term" value="F:DNA-binding transcription factor activity"/>
    <property type="evidence" value="ECO:0007669"/>
    <property type="project" value="TreeGrafter"/>
</dbReference>
<evidence type="ECO:0000313" key="4">
    <source>
        <dbReference type="EMBL" id="AOO94886.1"/>
    </source>
</evidence>
<dbReference type="InterPro" id="IPR001647">
    <property type="entry name" value="HTH_TetR"/>
</dbReference>
<accession>A0A1C9I7C4</accession>
<feature type="domain" description="HTH tetR-type" evidence="3">
    <location>
        <begin position="40"/>
        <end position="100"/>
    </location>
</feature>
<reference evidence="4" key="1">
    <citation type="journal article" date="2015" name="BMC Genomics">
        <title>Transcriptome profiling of a Rhizobium leguminosarum bv. trifolii rosR mutant reveals the role of the transcriptional regulator RosR in motility, synthesis of cell-surface components, and other cellular processes.</title>
        <authorList>
            <person name="Rachwal K."/>
            <person name="Matczynska E."/>
            <person name="Janczarek M."/>
        </authorList>
    </citation>
    <scope>NUCLEOTIDE SEQUENCE</scope>
    <source>
        <strain evidence="4">Rt24.2</strain>
    </source>
</reference>
<dbReference type="Pfam" id="PF14246">
    <property type="entry name" value="TetR_C_7"/>
    <property type="match status" value="1"/>
</dbReference>
<proteinExistence type="predicted"/>
<dbReference type="PANTHER" id="PTHR30055">
    <property type="entry name" value="HTH-TYPE TRANSCRIPTIONAL REGULATOR RUTR"/>
    <property type="match status" value="1"/>
</dbReference>
<keyword evidence="1 2" id="KW-0238">DNA-binding</keyword>
<evidence type="ECO:0000256" key="1">
    <source>
        <dbReference type="ARBA" id="ARBA00023125"/>
    </source>
</evidence>
<dbReference type="PANTHER" id="PTHR30055:SF223">
    <property type="entry name" value="HTH-TYPE TRANSCRIPTIONAL REGULATOR UIDR"/>
    <property type="match status" value="1"/>
</dbReference>
<dbReference type="EMBL" id="KX492522">
    <property type="protein sequence ID" value="AOO94886.1"/>
    <property type="molecule type" value="Genomic_DNA"/>
</dbReference>
<dbReference type="Pfam" id="PF00440">
    <property type="entry name" value="TetR_N"/>
    <property type="match status" value="1"/>
</dbReference>
<reference evidence="4" key="2">
    <citation type="journal article" date="2016" name="Front. Microbiol.">
        <title>The Regulatory Protein RosR Affects Rhizobium leguminosarum bv. trifolii Protein Profiles, Cell Surface Properties, and Symbiosis with Clover.</title>
        <authorList>
            <person name="Rachwal K."/>
            <person name="Boguszewska A."/>
            <person name="Kopcinska J."/>
            <person name="Karas M."/>
            <person name="Tchorzewski M."/>
            <person name="Janczarek M."/>
        </authorList>
    </citation>
    <scope>NUCLEOTIDE SEQUENCE</scope>
    <source>
        <strain evidence="4">Rt24.2</strain>
    </source>
</reference>
<evidence type="ECO:0000259" key="3">
    <source>
        <dbReference type="PROSITE" id="PS50977"/>
    </source>
</evidence>
<dbReference type="Gene3D" id="1.10.357.10">
    <property type="entry name" value="Tetracycline Repressor, domain 2"/>
    <property type="match status" value="1"/>
</dbReference>
<dbReference type="PRINTS" id="PR00455">
    <property type="entry name" value="HTHTETR"/>
</dbReference>
<dbReference type="InterPro" id="IPR036271">
    <property type="entry name" value="Tet_transcr_reg_TetR-rel_C_sf"/>
</dbReference>
<dbReference type="GO" id="GO:0000976">
    <property type="term" value="F:transcription cis-regulatory region binding"/>
    <property type="evidence" value="ECO:0007669"/>
    <property type="project" value="TreeGrafter"/>
</dbReference>
<protein>
    <submittedName>
        <fullName evidence="4">TetR family transcriptional regulator</fullName>
    </submittedName>
</protein>
<sequence>MFSKICTIKWMSIGIWKIIMVQNQQIERRPRGRPQLRCDDDTRGLIIKAANTQFHENGYAAASIATIAQEAGVSTKTLYRLFPTKADLFASMISERIVGFLLALDPPMLANADLRDGLERMLMAYGILSLSEDTVTIMRLVIGESDRFPEIATSFYEQAILRTNALMEDWLRRQVDRGLIALDDPHLACGMLRGMMAMEPQRAAILRQEPPPTIEAIQARAKMCADLFLKGCAL</sequence>
<name>A0A1C9I7C4_RHILT</name>
<dbReference type="InterPro" id="IPR050109">
    <property type="entry name" value="HTH-type_TetR-like_transc_reg"/>
</dbReference>
<dbReference type="PROSITE" id="PS50977">
    <property type="entry name" value="HTH_TETR_2"/>
    <property type="match status" value="1"/>
</dbReference>
<dbReference type="SUPFAM" id="SSF46689">
    <property type="entry name" value="Homeodomain-like"/>
    <property type="match status" value="1"/>
</dbReference>
<evidence type="ECO:0000256" key="2">
    <source>
        <dbReference type="PROSITE-ProRule" id="PRU00335"/>
    </source>
</evidence>
<organism evidence="4">
    <name type="scientific">Rhizobium leguminosarum bv. trifolii</name>
    <dbReference type="NCBI Taxonomy" id="386"/>
    <lineage>
        <taxon>Bacteria</taxon>
        <taxon>Pseudomonadati</taxon>
        <taxon>Pseudomonadota</taxon>
        <taxon>Alphaproteobacteria</taxon>
        <taxon>Hyphomicrobiales</taxon>
        <taxon>Rhizobiaceae</taxon>
        <taxon>Rhizobium/Agrobacterium group</taxon>
        <taxon>Rhizobium</taxon>
    </lineage>
</organism>
<dbReference type="SUPFAM" id="SSF48498">
    <property type="entry name" value="Tetracyclin repressor-like, C-terminal domain"/>
    <property type="match status" value="1"/>
</dbReference>
<feature type="DNA-binding region" description="H-T-H motif" evidence="2">
    <location>
        <begin position="63"/>
        <end position="82"/>
    </location>
</feature>